<dbReference type="Proteomes" id="UP001055879">
    <property type="component" value="Linkage Group LG01"/>
</dbReference>
<gene>
    <name evidence="1" type="ORF">L6452_03662</name>
</gene>
<protein>
    <submittedName>
        <fullName evidence="1">Uncharacterized protein</fullName>
    </submittedName>
</protein>
<evidence type="ECO:0000313" key="2">
    <source>
        <dbReference type="Proteomes" id="UP001055879"/>
    </source>
</evidence>
<dbReference type="EMBL" id="CM042047">
    <property type="protein sequence ID" value="KAI3772476.1"/>
    <property type="molecule type" value="Genomic_DNA"/>
</dbReference>
<accession>A0ACB9FNC9</accession>
<name>A0ACB9FNC9_ARCLA</name>
<comment type="caution">
    <text evidence="1">The sequence shown here is derived from an EMBL/GenBank/DDBJ whole genome shotgun (WGS) entry which is preliminary data.</text>
</comment>
<organism evidence="1 2">
    <name type="scientific">Arctium lappa</name>
    <name type="common">Greater burdock</name>
    <name type="synonym">Lappa major</name>
    <dbReference type="NCBI Taxonomy" id="4217"/>
    <lineage>
        <taxon>Eukaryota</taxon>
        <taxon>Viridiplantae</taxon>
        <taxon>Streptophyta</taxon>
        <taxon>Embryophyta</taxon>
        <taxon>Tracheophyta</taxon>
        <taxon>Spermatophyta</taxon>
        <taxon>Magnoliopsida</taxon>
        <taxon>eudicotyledons</taxon>
        <taxon>Gunneridae</taxon>
        <taxon>Pentapetalae</taxon>
        <taxon>asterids</taxon>
        <taxon>campanulids</taxon>
        <taxon>Asterales</taxon>
        <taxon>Asteraceae</taxon>
        <taxon>Carduoideae</taxon>
        <taxon>Cardueae</taxon>
        <taxon>Arctiinae</taxon>
        <taxon>Arctium</taxon>
    </lineage>
</organism>
<sequence>MEQLKHEHQLDLIDLQPKYPHYEEEYEEEEDDWVMKWDFNCPCNRCGKEINFYHRYYYNCCSHACDYSLHKFCGDLPATLKHTSHYALRKASHRALNHTLTLIQRGVNWLCDICRSKHKRGELSYCCMRCDFDIDVKCAMRDEENPIIYHEMVYHPSHPHPLVIINSKPILCECDACGKRHMGVGKTIKTFKDADHPDLVHLPFPDQTYNILQLRFFNEGLLTTFATNEENLNHISHEHPLCLVRRQTNDVTRPTSSSDNSLVCHNPMKKKEVLCNGCIRPIMTRPFYRCTNEAKGCNFALHEWCTRLPLEVKNHPGHPKHTLVLLQKLSDDFPFVFRCSLCKLRCNGFSYACIECAYRTDVSCAFIPEKITHEAHPNHLLLMGKTRKDAFIYCGACSIFIDSWSFPISFSCTTCEFSLHPACALLFPRTMRHKLDKHHMNLRYLPVENHKSKYFCEICEEEMDPNRWFYHCEVCVQSMHCACIPIIRRYEESILTSKKSIYEFWNIKFGGLYKVKGHQHSLSFGLGIKRDGRCNTCARTFEGEMIFKCLKCKLAVDYYCFCRRWRLEWEVFI</sequence>
<evidence type="ECO:0000313" key="1">
    <source>
        <dbReference type="EMBL" id="KAI3772476.1"/>
    </source>
</evidence>
<keyword evidence="2" id="KW-1185">Reference proteome</keyword>
<proteinExistence type="predicted"/>
<reference evidence="2" key="1">
    <citation type="journal article" date="2022" name="Mol. Ecol. Resour.">
        <title>The genomes of chicory, endive, great burdock and yacon provide insights into Asteraceae palaeo-polyploidization history and plant inulin production.</title>
        <authorList>
            <person name="Fan W."/>
            <person name="Wang S."/>
            <person name="Wang H."/>
            <person name="Wang A."/>
            <person name="Jiang F."/>
            <person name="Liu H."/>
            <person name="Zhao H."/>
            <person name="Xu D."/>
            <person name="Zhang Y."/>
        </authorList>
    </citation>
    <scope>NUCLEOTIDE SEQUENCE [LARGE SCALE GENOMIC DNA]</scope>
    <source>
        <strain evidence="2">cv. Niubang</strain>
    </source>
</reference>
<reference evidence="1 2" key="2">
    <citation type="journal article" date="2022" name="Mol. Ecol. Resour.">
        <title>The genomes of chicory, endive, great burdock and yacon provide insights into Asteraceae paleo-polyploidization history and plant inulin production.</title>
        <authorList>
            <person name="Fan W."/>
            <person name="Wang S."/>
            <person name="Wang H."/>
            <person name="Wang A."/>
            <person name="Jiang F."/>
            <person name="Liu H."/>
            <person name="Zhao H."/>
            <person name="Xu D."/>
            <person name="Zhang Y."/>
        </authorList>
    </citation>
    <scope>NUCLEOTIDE SEQUENCE [LARGE SCALE GENOMIC DNA]</scope>
    <source>
        <strain evidence="2">cv. Niubang</strain>
    </source>
</reference>